<dbReference type="EMBL" id="CP033932">
    <property type="protein sequence ID" value="AZB23583.1"/>
    <property type="molecule type" value="Genomic_DNA"/>
</dbReference>
<protein>
    <recommendedName>
        <fullName evidence="3">Prophage tail endopeptidase domain-containing protein</fullName>
    </recommendedName>
</protein>
<dbReference type="RefSeq" id="WP_123868720.1">
    <property type="nucleotide sequence ID" value="NZ_CP033932.1"/>
</dbReference>
<dbReference type="KEGG" id="cben:EG339_02585"/>
<gene>
    <name evidence="1" type="ORF">EG339_02585</name>
</gene>
<evidence type="ECO:0000313" key="1">
    <source>
        <dbReference type="EMBL" id="AZB23583.1"/>
    </source>
</evidence>
<name>A0A3G6T700_9FLAO</name>
<sequence length="926" mass="102470">MNNIALYRNGSPLFNLIERGKRSVESATLNRVMLSDDSVTIKMNSREKLDILINDYFVLFDSVYRINSLPALTKNNESFYEYNIVAQGLMFDLMRCKFFNADATGFGPDLEFPLIGTIEVFLLALKNNMKRFAVNWELGNFTNGETKTITFGDDTCLSALQKICNEFKTDFWIKYENGKFVIHTGDYGKKVPIRFEYGKGKGLYSLSRNNVDENDIINRLYVFGGTNNIPNEYRNFSKRLKLPNADYLEDTGSIAAFGLKEGSITFDDIYPHRIGKITSLGDTKFKFSDSTMDFDLNEKEADGVTTKYLIAGTSAKIHVNTGNLAGYEFEIKKGGYNHSTKSFEIIPFKNDQGQSFPDEKSEAFQFAVGDEYVLIDIVMPKTYIDNAENELLIKGGEQFNLNLKAKVSYDLNVDPAYMEKIGVGKFDIGDYIQVYDEVLGIDKVLRVNQITTDFIQSGDYNPYRTKIVIADSYEIAYSSQVALQIKEIKNVLSITNLGKINYSKLGVKTTEELKNLVFDTDDYFNPENIRPNSIETNMLSVGARSQQISCSVVFYVMYENDKNKIKVNPGIIYSQTMDKEWNIPENVETIPDDQFRYVYGKCSKTSQSGSIVFSQDQIKFDSDANDYYFLIGVLHSVVENVRVLSITVGTTTINGGLIRTGIISSLDGQMTINLDTQEIKGKIKFTDGSDGFTSIDNGLLMSQVIEVGNATERNAFISSVTDAGPDSIRFGAGADYAHKNDAVFKVLQNGKMIAQNADVKGKIDADSGIIGGVDGWKITSKTLTSTKGKIQFGVFSSSGDLTSGISISEDNFPASPTYKNRFYINSNRNEGNINNTAAVVSASGNNVHNVALEVSASGASGVNDAIYAASGVIYISSQASIHLESLNNALTTNFEFGGSVIKAAGFTGTKNIGGIDYRFANGLLIM</sequence>
<evidence type="ECO:0000313" key="2">
    <source>
        <dbReference type="Proteomes" id="UP000271193"/>
    </source>
</evidence>
<organism evidence="1 2">
    <name type="scientific">Chryseobacterium bernardetii</name>
    <dbReference type="NCBI Taxonomy" id="1241978"/>
    <lineage>
        <taxon>Bacteria</taxon>
        <taxon>Pseudomonadati</taxon>
        <taxon>Bacteroidota</taxon>
        <taxon>Flavobacteriia</taxon>
        <taxon>Flavobacteriales</taxon>
        <taxon>Weeksellaceae</taxon>
        <taxon>Chryseobacterium group</taxon>
        <taxon>Chryseobacterium</taxon>
    </lineage>
</organism>
<dbReference type="Proteomes" id="UP000271193">
    <property type="component" value="Chromosome"/>
</dbReference>
<dbReference type="AlphaFoldDB" id="A0A3G6T700"/>
<evidence type="ECO:0008006" key="3">
    <source>
        <dbReference type="Google" id="ProtNLM"/>
    </source>
</evidence>
<keyword evidence="2" id="KW-1185">Reference proteome</keyword>
<reference evidence="2" key="1">
    <citation type="submission" date="2018-11" db="EMBL/GenBank/DDBJ databases">
        <title>Proposal to divide the Flavobacteriaceae and reorganize its genera based on Amino Acid Identity values calculated from whole genome sequences.</title>
        <authorList>
            <person name="Nicholson A.C."/>
            <person name="Gulvik C.A."/>
            <person name="Whitney A.M."/>
            <person name="Humrighouse B.W."/>
            <person name="Bell M."/>
            <person name="Holmes B."/>
            <person name="Steigerwalt A.G."/>
            <person name="Villarma A."/>
            <person name="Sheth M."/>
            <person name="Batra D."/>
            <person name="Pryor J."/>
            <person name="Bernardet J.-F."/>
            <person name="Hugo C."/>
            <person name="Kampfer P."/>
            <person name="Newman J."/>
            <person name="McQuiston J.R."/>
        </authorList>
    </citation>
    <scope>NUCLEOTIDE SEQUENCE [LARGE SCALE GENOMIC DNA]</scope>
    <source>
        <strain evidence="2">G0229</strain>
    </source>
</reference>
<dbReference type="GeneID" id="99063687"/>
<proteinExistence type="predicted"/>
<accession>A0A3G6T700</accession>